<sequence>MLLRILAYFPSGGALNAFRLTHRAKKKKKKKKKTKQFSKQQNRKSNRSQLDRYHSCALHIIPYNEEYPIMRINEKMQTNYNEIRKLFNYYIREYYYQKSKGTYFVHIKKPGILFTSLKFYKKKKAFFPNIYDWYFDNLSLLKKNKDILNYENDYNVKNIYSYRISKDGKGKKKDVETENIYIDDSEKCLENTYKTSNLYYNMNPVYLSKICLYDLNDYHIAYSTSYYDAFMHFYYSIVSYQMDLNNIKIFPNLKILVSHIKNLGNIINDELIKNTFVYLIKQSRIFNEDYLQNIFNNIHAVMLHNCPLYLFVDNSDQFKIILNFVKKEETKNMFESALPNPYYLVVDSNINVYNLQSFQIYLKNLLNEKMKNPFRDEERENTGSSESGGSEINDNGKSAYNSNDRGCGEGAYPYGISGANGRRSKEGINGKNGKIYFFKLIKIFDMKPNYRFVEKKRKNGYK</sequence>
<evidence type="ECO:0000313" key="2">
    <source>
        <dbReference type="EMBL" id="SBT35581.1"/>
    </source>
</evidence>
<reference evidence="3" key="2">
    <citation type="submission" date="2016-05" db="EMBL/GenBank/DDBJ databases">
        <authorList>
            <person name="Lavstsen T."/>
            <person name="Jespersen J.S."/>
        </authorList>
    </citation>
    <scope>NUCLEOTIDE SEQUENCE [LARGE SCALE GENOMIC DNA]</scope>
</reference>
<accession>A0A1A8YWH0</accession>
<feature type="region of interest" description="Disordered" evidence="1">
    <location>
        <begin position="375"/>
        <end position="400"/>
    </location>
</feature>
<dbReference type="Proteomes" id="UP000078550">
    <property type="component" value="Unassembled WGS sequence"/>
</dbReference>
<evidence type="ECO:0000313" key="3">
    <source>
        <dbReference type="EMBL" id="SBT36046.1"/>
    </source>
</evidence>
<dbReference type="Proteomes" id="UP000078555">
    <property type="component" value="Unassembled WGS sequence"/>
</dbReference>
<gene>
    <name evidence="2" type="ORF">POVWA1_028150</name>
    <name evidence="3" type="ORF">POVWA2_028020</name>
</gene>
<name>A0A1A8YWH0_PLAOA</name>
<evidence type="ECO:0000256" key="1">
    <source>
        <dbReference type="SAM" id="MobiDB-lite"/>
    </source>
</evidence>
<evidence type="ECO:0000313" key="4">
    <source>
        <dbReference type="Proteomes" id="UP000078550"/>
    </source>
</evidence>
<organism evidence="3 4">
    <name type="scientific">Plasmodium ovale wallikeri</name>
    <dbReference type="NCBI Taxonomy" id="864142"/>
    <lineage>
        <taxon>Eukaryota</taxon>
        <taxon>Sar</taxon>
        <taxon>Alveolata</taxon>
        <taxon>Apicomplexa</taxon>
        <taxon>Aconoidasida</taxon>
        <taxon>Haemosporida</taxon>
        <taxon>Plasmodiidae</taxon>
        <taxon>Plasmodium</taxon>
        <taxon>Plasmodium (Plasmodium)</taxon>
    </lineage>
</organism>
<dbReference type="AlphaFoldDB" id="A0A1A8YWH0"/>
<feature type="region of interest" description="Disordered" evidence="1">
    <location>
        <begin position="24"/>
        <end position="50"/>
    </location>
</feature>
<feature type="compositionally biased region" description="Low complexity" evidence="1">
    <location>
        <begin position="382"/>
        <end position="396"/>
    </location>
</feature>
<feature type="compositionally biased region" description="Basic residues" evidence="1">
    <location>
        <begin position="24"/>
        <end position="46"/>
    </location>
</feature>
<reference evidence="4 5" key="1">
    <citation type="submission" date="2016-05" db="EMBL/GenBank/DDBJ databases">
        <authorList>
            <person name="Naeem Raeece"/>
        </authorList>
    </citation>
    <scope>NUCLEOTIDE SEQUENCE [LARGE SCALE GENOMIC DNA]</scope>
</reference>
<proteinExistence type="predicted"/>
<dbReference type="EMBL" id="FLRE01000113">
    <property type="protein sequence ID" value="SBT36046.1"/>
    <property type="molecule type" value="Genomic_DNA"/>
</dbReference>
<keyword evidence="5" id="KW-1185">Reference proteome</keyword>
<evidence type="ECO:0000313" key="5">
    <source>
        <dbReference type="Proteomes" id="UP000078555"/>
    </source>
</evidence>
<protein>
    <submittedName>
        <fullName evidence="3">Uncharacterized protein</fullName>
    </submittedName>
</protein>
<dbReference type="EMBL" id="FLRD01000084">
    <property type="protein sequence ID" value="SBT35581.1"/>
    <property type="molecule type" value="Genomic_DNA"/>
</dbReference>